<proteinExistence type="predicted"/>
<organism evidence="3 4">
    <name type="scientific">Eimeria brunetti</name>
    <dbReference type="NCBI Taxonomy" id="51314"/>
    <lineage>
        <taxon>Eukaryota</taxon>
        <taxon>Sar</taxon>
        <taxon>Alveolata</taxon>
        <taxon>Apicomplexa</taxon>
        <taxon>Conoidasida</taxon>
        <taxon>Coccidia</taxon>
        <taxon>Eucoccidiorida</taxon>
        <taxon>Eimeriorina</taxon>
        <taxon>Eimeriidae</taxon>
        <taxon>Eimeria</taxon>
    </lineage>
</organism>
<gene>
    <name evidence="3" type="ORF">EBH_0023390</name>
</gene>
<evidence type="ECO:0000259" key="2">
    <source>
        <dbReference type="Pfam" id="PF01253"/>
    </source>
</evidence>
<evidence type="ECO:0000313" key="3">
    <source>
        <dbReference type="EMBL" id="CDJ48998.1"/>
    </source>
</evidence>
<evidence type="ECO:0000256" key="1">
    <source>
        <dbReference type="SAM" id="MobiDB-lite"/>
    </source>
</evidence>
<feature type="domain" description="SUI1" evidence="2">
    <location>
        <begin position="224"/>
        <end position="284"/>
    </location>
</feature>
<keyword evidence="4" id="KW-1185">Reference proteome</keyword>
<dbReference type="GO" id="GO:0001731">
    <property type="term" value="P:formation of translation preinitiation complex"/>
    <property type="evidence" value="ECO:0007669"/>
    <property type="project" value="InterPro"/>
</dbReference>
<feature type="compositionally biased region" description="Basic and acidic residues" evidence="1">
    <location>
        <begin position="134"/>
        <end position="144"/>
    </location>
</feature>
<dbReference type="InterPro" id="IPR039757">
    <property type="entry name" value="EIF2D"/>
</dbReference>
<evidence type="ECO:0000313" key="4">
    <source>
        <dbReference type="Proteomes" id="UP000030750"/>
    </source>
</evidence>
<reference evidence="3" key="2">
    <citation type="submission" date="2013-10" db="EMBL/GenBank/DDBJ databases">
        <authorList>
            <person name="Aslett M."/>
        </authorList>
    </citation>
    <scope>NUCLEOTIDE SEQUENCE [LARGE SCALE GENOMIC DNA]</scope>
    <source>
        <strain evidence="3">Houghton</strain>
    </source>
</reference>
<dbReference type="Pfam" id="PF01253">
    <property type="entry name" value="SUI1"/>
    <property type="match status" value="1"/>
</dbReference>
<reference evidence="3" key="1">
    <citation type="submission" date="2013-10" db="EMBL/GenBank/DDBJ databases">
        <title>Genomic analysis of the causative agents of coccidiosis in chickens.</title>
        <authorList>
            <person name="Reid A.J."/>
            <person name="Blake D."/>
            <person name="Billington K."/>
            <person name="Browne H."/>
            <person name="Dunn M."/>
            <person name="Hung S."/>
            <person name="Kawahara F."/>
            <person name="Miranda-Saavedra D."/>
            <person name="Mourier T."/>
            <person name="Nagra H."/>
            <person name="Otto T.D."/>
            <person name="Rawlings N."/>
            <person name="Sanchez A."/>
            <person name="Sanders M."/>
            <person name="Subramaniam C."/>
            <person name="Tay Y."/>
            <person name="Dear P."/>
            <person name="Doerig C."/>
            <person name="Gruber A."/>
            <person name="Parkinson J."/>
            <person name="Shirley M."/>
            <person name="Wan K.L."/>
            <person name="Berriman M."/>
            <person name="Tomley F."/>
            <person name="Pain A."/>
        </authorList>
    </citation>
    <scope>NUCLEOTIDE SEQUENCE [LARGE SCALE GENOMIC DNA]</scope>
    <source>
        <strain evidence="3">Houghton</strain>
    </source>
</reference>
<dbReference type="PANTHER" id="PTHR12217">
    <property type="entry name" value="EUKARYOTIC TRANSLATION INITIATION FACTOR 2D"/>
    <property type="match status" value="1"/>
</dbReference>
<dbReference type="InterPro" id="IPR001950">
    <property type="entry name" value="SUI1"/>
</dbReference>
<dbReference type="PANTHER" id="PTHR12217:SF4">
    <property type="entry name" value="EUKARYOTIC TRANSLATION INITIATION FACTOR 2D"/>
    <property type="match status" value="1"/>
</dbReference>
<protein>
    <submittedName>
        <fullName evidence="3">Gm12258, related, related</fullName>
    </submittedName>
</protein>
<accession>U6LID9</accession>
<dbReference type="GO" id="GO:0003743">
    <property type="term" value="F:translation initiation factor activity"/>
    <property type="evidence" value="ECO:0007669"/>
    <property type="project" value="InterPro"/>
</dbReference>
<name>U6LID9_9EIME</name>
<dbReference type="OrthoDB" id="199771at2759"/>
<dbReference type="EMBL" id="HG711418">
    <property type="protein sequence ID" value="CDJ48998.1"/>
    <property type="molecule type" value="Genomic_DNA"/>
</dbReference>
<dbReference type="InterPro" id="IPR036877">
    <property type="entry name" value="SUI1_dom_sf"/>
</dbReference>
<dbReference type="Proteomes" id="UP000030750">
    <property type="component" value="Unassembled WGS sequence"/>
</dbReference>
<sequence length="299" mass="31906">MATKQKLLQTKEQRGVVTVSKINRSHPEYCKYVPVPENRKKKYAEKAAASAAAASAAAAGAAAAAEDTAARGTETAAKAAASSSGPLVFEYCAPPAKCCRIFAAVGARTGKNIFFTAEEYRQVLTKYLELQNTKKEDGEGKEAETSGPPAGGPLVSGGKATVVIDPLLAEAVLTKEERGDAKAGGEDKMLMEKGEVFIRWQDTAQACHAVLRDESELPLLQERIVNTTNYLVDPKILAEFLQKKLAASASLYAPPGCKVTNAVCVQGNMAKQVADLVTSTFGIPKKFVEVELKKQKPTR</sequence>
<dbReference type="VEuPathDB" id="ToxoDB:EBH_0023390"/>
<feature type="region of interest" description="Disordered" evidence="1">
    <location>
        <begin position="134"/>
        <end position="155"/>
    </location>
</feature>
<dbReference type="AlphaFoldDB" id="U6LID9"/>
<dbReference type="SUPFAM" id="SSF55159">
    <property type="entry name" value="eIF1-like"/>
    <property type="match status" value="1"/>
</dbReference>